<dbReference type="InterPro" id="IPR006674">
    <property type="entry name" value="HD_domain"/>
</dbReference>
<dbReference type="Gene3D" id="1.10.3210.10">
    <property type="entry name" value="Hypothetical protein af1432"/>
    <property type="match status" value="1"/>
</dbReference>
<reference evidence="2 3" key="1">
    <citation type="submission" date="2023-08" db="EMBL/GenBank/DDBJ databases">
        <title>Methanolobus mangrovi sp. nov. and Methanolobus sediminis sp. nov, two novel methylotrophic methanogens isolated from mangrove sediments in China.</title>
        <authorList>
            <person name="Zhou J."/>
        </authorList>
    </citation>
    <scope>NUCLEOTIDE SEQUENCE [LARGE SCALE GENOMIC DNA]</scope>
    <source>
        <strain evidence="2 3">FTZ6</strain>
    </source>
</reference>
<dbReference type="SUPFAM" id="SSF109604">
    <property type="entry name" value="HD-domain/PDEase-like"/>
    <property type="match status" value="1"/>
</dbReference>
<accession>A0AA51UK91</accession>
<gene>
    <name evidence="2" type="ORF">RE474_13630</name>
</gene>
<name>A0AA51UK91_9EURY</name>
<evidence type="ECO:0000313" key="2">
    <source>
        <dbReference type="EMBL" id="WMW25104.1"/>
    </source>
</evidence>
<evidence type="ECO:0000259" key="1">
    <source>
        <dbReference type="PROSITE" id="PS51831"/>
    </source>
</evidence>
<dbReference type="RefSeq" id="WP_309310912.1">
    <property type="nucleotide sequence ID" value="NZ_CP133592.1"/>
</dbReference>
<dbReference type="PROSITE" id="PS51831">
    <property type="entry name" value="HD"/>
    <property type="match status" value="1"/>
</dbReference>
<protein>
    <submittedName>
        <fullName evidence="2">HD domain-containing protein</fullName>
    </submittedName>
</protein>
<dbReference type="Proteomes" id="UP001182908">
    <property type="component" value="Chromosome"/>
</dbReference>
<dbReference type="CDD" id="cd00077">
    <property type="entry name" value="HDc"/>
    <property type="match status" value="1"/>
</dbReference>
<feature type="domain" description="HD" evidence="1">
    <location>
        <begin position="34"/>
        <end position="152"/>
    </location>
</feature>
<dbReference type="InterPro" id="IPR003607">
    <property type="entry name" value="HD/PDEase_dom"/>
</dbReference>
<dbReference type="GeneID" id="84233777"/>
<dbReference type="EMBL" id="CP133592">
    <property type="protein sequence ID" value="WMW25104.1"/>
    <property type="molecule type" value="Genomic_DNA"/>
</dbReference>
<sequence length="261" mass="30592">MDEEKFNELKTWFYDYVSSFYTDDCFIQQNVKLKEEHSIRVCENASLIAISEKLDNDNYFLAKTIALLHDVGRFKQISKYRTFKDSESENHAVLGVKVMKAGNVLSKLPIDEQRLILLAIVNHNRFQIKGNLDERTLFHAKLIRDADKLDIYNVLLEHHYQKDEIPNPALELGLPDKTEYSPIIVKEIMENKIASVDLVKTCNDMNLTRLAWLFDLNFRETFRLVKERGFIDKLIATLPDNEEIRSLQTHLNEYIVQVLRN</sequence>
<dbReference type="Pfam" id="PF01966">
    <property type="entry name" value="HD"/>
    <property type="match status" value="1"/>
</dbReference>
<evidence type="ECO:0000313" key="3">
    <source>
        <dbReference type="Proteomes" id="UP001182908"/>
    </source>
</evidence>
<keyword evidence="3" id="KW-1185">Reference proteome</keyword>
<organism evidence="2 3">
    <name type="scientific">Methanolobus sediminis</name>
    <dbReference type="NCBI Taxonomy" id="3072978"/>
    <lineage>
        <taxon>Archaea</taxon>
        <taxon>Methanobacteriati</taxon>
        <taxon>Methanobacteriota</taxon>
        <taxon>Stenosarchaea group</taxon>
        <taxon>Methanomicrobia</taxon>
        <taxon>Methanosarcinales</taxon>
        <taxon>Methanosarcinaceae</taxon>
        <taxon>Methanolobus</taxon>
    </lineage>
</organism>
<dbReference type="AlphaFoldDB" id="A0AA51UK91"/>
<dbReference type="KEGG" id="mseb:RE474_13630"/>
<proteinExistence type="predicted"/>